<dbReference type="PANTHER" id="PTHR30203">
    <property type="entry name" value="OUTER MEMBRANE CATION EFFLUX PROTEIN"/>
    <property type="match status" value="1"/>
</dbReference>
<dbReference type="NCBIfam" id="TIGR01845">
    <property type="entry name" value="outer_NodT"/>
    <property type="match status" value="1"/>
</dbReference>
<dbReference type="InterPro" id="IPR003423">
    <property type="entry name" value="OMP_efflux"/>
</dbReference>
<dbReference type="SUPFAM" id="SSF56954">
    <property type="entry name" value="Outer membrane efflux proteins (OEP)"/>
    <property type="match status" value="1"/>
</dbReference>
<dbReference type="PANTHER" id="PTHR30203:SF29">
    <property type="entry name" value="PROTEIN CYAE"/>
    <property type="match status" value="1"/>
</dbReference>
<organism evidence="3 4">
    <name type="scientific">Variovorax paradoxus</name>
    <dbReference type="NCBI Taxonomy" id="34073"/>
    <lineage>
        <taxon>Bacteria</taxon>
        <taxon>Pseudomonadati</taxon>
        <taxon>Pseudomonadota</taxon>
        <taxon>Betaproteobacteria</taxon>
        <taxon>Burkholderiales</taxon>
        <taxon>Comamonadaceae</taxon>
        <taxon>Variovorax</taxon>
    </lineage>
</organism>
<feature type="signal peptide" evidence="2">
    <location>
        <begin position="1"/>
        <end position="26"/>
    </location>
</feature>
<dbReference type="Pfam" id="PF02321">
    <property type="entry name" value="OEP"/>
    <property type="match status" value="2"/>
</dbReference>
<gene>
    <name evidence="3" type="ORF">GOQ09_03125</name>
</gene>
<dbReference type="OrthoDB" id="9770517at2"/>
<dbReference type="Proteomes" id="UP000425817">
    <property type="component" value="Chromosome"/>
</dbReference>
<dbReference type="InterPro" id="IPR010131">
    <property type="entry name" value="MdtP/NodT-like"/>
</dbReference>
<keyword evidence="2" id="KW-1134">Transmembrane beta strand</keyword>
<evidence type="ECO:0000313" key="4">
    <source>
        <dbReference type="Proteomes" id="UP000425817"/>
    </source>
</evidence>
<dbReference type="GO" id="GO:0015562">
    <property type="term" value="F:efflux transmembrane transporter activity"/>
    <property type="evidence" value="ECO:0007669"/>
    <property type="project" value="InterPro"/>
</dbReference>
<name>A0A6I6HC16_VARPD</name>
<dbReference type="RefSeq" id="WP_157611835.1">
    <property type="nucleotide sequence ID" value="NZ_CP046622.1"/>
</dbReference>
<keyword evidence="2" id="KW-0812">Transmembrane</keyword>
<feature type="chain" id="PRO_5026373301" evidence="2">
    <location>
        <begin position="27"/>
        <end position="483"/>
    </location>
</feature>
<keyword evidence="2" id="KW-0449">Lipoprotein</keyword>
<keyword evidence="2" id="KW-0472">Membrane</keyword>
<dbReference type="PROSITE" id="PS51257">
    <property type="entry name" value="PROKAR_LIPOPROTEIN"/>
    <property type="match status" value="1"/>
</dbReference>
<dbReference type="EMBL" id="CP046622">
    <property type="protein sequence ID" value="QGW80641.1"/>
    <property type="molecule type" value="Genomic_DNA"/>
</dbReference>
<dbReference type="Gene3D" id="2.20.200.10">
    <property type="entry name" value="Outer membrane efflux proteins (OEP)"/>
    <property type="match status" value="1"/>
</dbReference>
<comment type="similarity">
    <text evidence="1 2">Belongs to the outer membrane factor (OMF) (TC 1.B.17) family.</text>
</comment>
<protein>
    <submittedName>
        <fullName evidence="3">Efflux transporter outer membrane subunit</fullName>
    </submittedName>
</protein>
<evidence type="ECO:0000256" key="2">
    <source>
        <dbReference type="RuleBase" id="RU362097"/>
    </source>
</evidence>
<dbReference type="GO" id="GO:0005886">
    <property type="term" value="C:plasma membrane"/>
    <property type="evidence" value="ECO:0007669"/>
    <property type="project" value="UniProtKB-SubCell"/>
</dbReference>
<keyword evidence="2" id="KW-0732">Signal</keyword>
<proteinExistence type="inferred from homology"/>
<comment type="subcellular location">
    <subcellularLocation>
        <location evidence="2">Cell membrane</location>
        <topology evidence="2">Lipid-anchor</topology>
    </subcellularLocation>
</comment>
<evidence type="ECO:0000256" key="1">
    <source>
        <dbReference type="ARBA" id="ARBA00007613"/>
    </source>
</evidence>
<reference evidence="3 4" key="1">
    <citation type="submission" date="2019-12" db="EMBL/GenBank/DDBJ databases">
        <title>Hybrid Genome Assemblies of two High G+C Isolates from Undergraduate Microbiology Courses.</title>
        <authorList>
            <person name="Ne Ville C.J."/>
            <person name="Enright D."/>
            <person name="Hernandez I."/>
            <person name="Dodsworth J."/>
            <person name="Orwin P.M."/>
        </authorList>
    </citation>
    <scope>NUCLEOTIDE SEQUENCE [LARGE SCALE GENOMIC DNA]</scope>
    <source>
        <strain evidence="3 4">CSUSB</strain>
    </source>
</reference>
<evidence type="ECO:0000313" key="3">
    <source>
        <dbReference type="EMBL" id="QGW80641.1"/>
    </source>
</evidence>
<sequence length="483" mass="51061">MNLRLSSLLACCGLALLLAACGSAHLRAPVSVDLPEVWRAPLPHGGSTAALVDWWKAFPDPTLADLIARAQAGNPTLQIAAARHRQARAWVDQARAGLLPQLDVDAGSSRGKNLNSIPGVSTQSDAQFSASWEIDVFGGKRSEVDEQAARAAAAQHDWHAARVTLAADVAAAYVNLRLAQAREEVAELDGLLAAQLAAWGRQQQAAGLMNASDLALLHTGASLAASRRSTERAEAQVTLQELALLIGAPAAALAGELEASALPTDWAPPGRVLPSVPAFAVNALPSQLLAQRPDVAASHQRWLALLAKRRSVDARRYPQLSLGALAGEARLRVGGQSSMSSLWSFGPSLTLPLFDGGARRAESQAALAEGEEAAAALQGKWQSAVTEVEEALERVAATRERRGEAESVAREWRGIAQRAVLQAQAGLHSGPQRVTSQRNALTAHRDLLTAQADQAQAWFRLYRSLGGGWNADPSSTNQLTAQP</sequence>
<dbReference type="AlphaFoldDB" id="A0A6I6HC16"/>
<dbReference type="Gene3D" id="1.20.1600.10">
    <property type="entry name" value="Outer membrane efflux proteins (OEP)"/>
    <property type="match status" value="1"/>
</dbReference>
<accession>A0A6I6HC16</accession>
<keyword evidence="2" id="KW-0564">Palmitate</keyword>